<accession>A0A382K9I7</accession>
<dbReference type="AlphaFoldDB" id="A0A382K9I7"/>
<protein>
    <submittedName>
        <fullName evidence="2">Uncharacterized protein</fullName>
    </submittedName>
</protein>
<organism evidence="2">
    <name type="scientific">marine metagenome</name>
    <dbReference type="NCBI Taxonomy" id="408172"/>
    <lineage>
        <taxon>unclassified sequences</taxon>
        <taxon>metagenomes</taxon>
        <taxon>ecological metagenomes</taxon>
    </lineage>
</organism>
<feature type="region of interest" description="Disordered" evidence="1">
    <location>
        <begin position="87"/>
        <end position="109"/>
    </location>
</feature>
<reference evidence="2" key="1">
    <citation type="submission" date="2018-05" db="EMBL/GenBank/DDBJ databases">
        <authorList>
            <person name="Lanie J.A."/>
            <person name="Ng W.-L."/>
            <person name="Kazmierczak K.M."/>
            <person name="Andrzejewski T.M."/>
            <person name="Davidsen T.M."/>
            <person name="Wayne K.J."/>
            <person name="Tettelin H."/>
            <person name="Glass J.I."/>
            <person name="Rusch D."/>
            <person name="Podicherti R."/>
            <person name="Tsui H.-C.T."/>
            <person name="Winkler M.E."/>
        </authorList>
    </citation>
    <scope>NUCLEOTIDE SEQUENCE</scope>
</reference>
<name>A0A382K9I7_9ZZZZ</name>
<feature type="compositionally biased region" description="Polar residues" evidence="1">
    <location>
        <begin position="87"/>
        <end position="101"/>
    </location>
</feature>
<proteinExistence type="predicted"/>
<gene>
    <name evidence="2" type="ORF">METZ01_LOCUS272936</name>
</gene>
<sequence length="109" mass="12025">MHGVSPGPVYPAVGFRYGPPFGLGSLQPKGHRLDIGGPFYWQKVTQLTFLSAYEKVDGTTFFSWLKVRLIFDNTLASILRILSRVTQNSQPSDSSSVNLFTSEPVFAAN</sequence>
<dbReference type="EMBL" id="UINC01078725">
    <property type="protein sequence ID" value="SVC20082.1"/>
    <property type="molecule type" value="Genomic_DNA"/>
</dbReference>
<evidence type="ECO:0000256" key="1">
    <source>
        <dbReference type="SAM" id="MobiDB-lite"/>
    </source>
</evidence>
<evidence type="ECO:0000313" key="2">
    <source>
        <dbReference type="EMBL" id="SVC20082.1"/>
    </source>
</evidence>